<dbReference type="InterPro" id="IPR052910">
    <property type="entry name" value="ABC-Purine-Binding"/>
</dbReference>
<organism evidence="1">
    <name type="scientific">Cyprideis torosa</name>
    <dbReference type="NCBI Taxonomy" id="163714"/>
    <lineage>
        <taxon>Eukaryota</taxon>
        <taxon>Metazoa</taxon>
        <taxon>Ecdysozoa</taxon>
        <taxon>Arthropoda</taxon>
        <taxon>Crustacea</taxon>
        <taxon>Oligostraca</taxon>
        <taxon>Ostracoda</taxon>
        <taxon>Podocopa</taxon>
        <taxon>Podocopida</taxon>
        <taxon>Cytherocopina</taxon>
        <taxon>Cytheroidea</taxon>
        <taxon>Cytherideidae</taxon>
        <taxon>Cyprideis</taxon>
    </lineage>
</organism>
<feature type="non-terminal residue" evidence="1">
    <location>
        <position position="189"/>
    </location>
</feature>
<evidence type="ECO:0000313" key="1">
    <source>
        <dbReference type="EMBL" id="CAD7239648.1"/>
    </source>
</evidence>
<dbReference type="EMBL" id="OB735105">
    <property type="protein sequence ID" value="CAD7239648.1"/>
    <property type="molecule type" value="Genomic_DNA"/>
</dbReference>
<dbReference type="PANTHER" id="PTHR43208">
    <property type="entry name" value="ABC TRANSPORTER SUBSTRATE-BINDING PROTEIN"/>
    <property type="match status" value="1"/>
</dbReference>
<name>A0A7R8WZE3_9CRUS</name>
<proteinExistence type="predicted"/>
<dbReference type="OrthoDB" id="8300143at2759"/>
<feature type="non-terminal residue" evidence="1">
    <location>
        <position position="1"/>
    </location>
</feature>
<dbReference type="Gene3D" id="3.40.50.2300">
    <property type="match status" value="2"/>
</dbReference>
<dbReference type="AlphaFoldDB" id="A0A7R8WZE3"/>
<dbReference type="InterPro" id="IPR003760">
    <property type="entry name" value="PnrA-like"/>
</dbReference>
<gene>
    <name evidence="1" type="ORF">CTOB1V02_LOCUS17463</name>
</gene>
<dbReference type="Pfam" id="PF02608">
    <property type="entry name" value="Bmp"/>
    <property type="match status" value="1"/>
</dbReference>
<sequence length="189" mass="20726">GTLAAGAQAETAVGFVYISPIGDAGWTYQHELGRQQLEAETDATTKYVENVPEGPDAERVIREMAKRGDKVIFATSFGYMNYVQKVAKAFPDTVFLHATGYKTADNAGVYNARFYEGRYLTGVIAGEMTESNVLGYVAAFPIPEVLQGINAFIRGARSVNPDAELRVIWVNSWYDPGKERQAAMTLLSQ</sequence>
<dbReference type="PANTHER" id="PTHR43208:SF1">
    <property type="entry name" value="ABC TRANSPORTER SUBSTRATE-BINDING PROTEIN"/>
    <property type="match status" value="1"/>
</dbReference>
<reference evidence="1" key="1">
    <citation type="submission" date="2020-11" db="EMBL/GenBank/DDBJ databases">
        <authorList>
            <person name="Tran Van P."/>
        </authorList>
    </citation>
    <scope>NUCLEOTIDE SEQUENCE</scope>
</reference>
<dbReference type="GO" id="GO:0005886">
    <property type="term" value="C:plasma membrane"/>
    <property type="evidence" value="ECO:0007669"/>
    <property type="project" value="InterPro"/>
</dbReference>
<accession>A0A7R8WZE3</accession>
<dbReference type="CDD" id="cd19963">
    <property type="entry name" value="PBP1_BMP-like"/>
    <property type="match status" value="1"/>
</dbReference>
<protein>
    <submittedName>
        <fullName evidence="1">Uncharacterized protein</fullName>
    </submittedName>
</protein>